<keyword evidence="5" id="KW-1185">Reference proteome</keyword>
<evidence type="ECO:0008006" key="6">
    <source>
        <dbReference type="Google" id="ProtNLM"/>
    </source>
</evidence>
<dbReference type="RefSeq" id="WP_057804299.1">
    <property type="nucleotide sequence ID" value="NZ_JQBX01000028.1"/>
</dbReference>
<evidence type="ECO:0000313" key="5">
    <source>
        <dbReference type="Proteomes" id="UP000051859"/>
    </source>
</evidence>
<comment type="subcellular location">
    <subcellularLocation>
        <location evidence="1">Cell surface</location>
    </subcellularLocation>
</comment>
<keyword evidence="2" id="KW-0178">Competence</keyword>
<feature type="transmembrane region" description="Helical" evidence="3">
    <location>
        <begin position="12"/>
        <end position="30"/>
    </location>
</feature>
<accession>A0A0R2L1C4</accession>
<evidence type="ECO:0000256" key="1">
    <source>
        <dbReference type="ARBA" id="ARBA00004241"/>
    </source>
</evidence>
<organism evidence="4 5">
    <name type="scientific">Pediococcus stilesii</name>
    <dbReference type="NCBI Taxonomy" id="331679"/>
    <lineage>
        <taxon>Bacteria</taxon>
        <taxon>Bacillati</taxon>
        <taxon>Bacillota</taxon>
        <taxon>Bacilli</taxon>
        <taxon>Lactobacillales</taxon>
        <taxon>Lactobacillaceae</taxon>
        <taxon>Pediococcus</taxon>
    </lineage>
</organism>
<evidence type="ECO:0000313" key="4">
    <source>
        <dbReference type="EMBL" id="KRN92922.1"/>
    </source>
</evidence>
<reference evidence="4 5" key="1">
    <citation type="journal article" date="2015" name="Genome Announc.">
        <title>Expanding the biotechnology potential of lactobacilli through comparative genomics of 213 strains and associated genera.</title>
        <authorList>
            <person name="Sun Z."/>
            <person name="Harris H.M."/>
            <person name="McCann A."/>
            <person name="Guo C."/>
            <person name="Argimon S."/>
            <person name="Zhang W."/>
            <person name="Yang X."/>
            <person name="Jeffery I.B."/>
            <person name="Cooney J.C."/>
            <person name="Kagawa T.F."/>
            <person name="Liu W."/>
            <person name="Song Y."/>
            <person name="Salvetti E."/>
            <person name="Wrobel A."/>
            <person name="Rasinkangas P."/>
            <person name="Parkhill J."/>
            <person name="Rea M.C."/>
            <person name="O'Sullivan O."/>
            <person name="Ritari J."/>
            <person name="Douillard F.P."/>
            <person name="Paul Ross R."/>
            <person name="Yang R."/>
            <person name="Briner A.E."/>
            <person name="Felis G.E."/>
            <person name="de Vos W.M."/>
            <person name="Barrangou R."/>
            <person name="Klaenhammer T.R."/>
            <person name="Caufield P.W."/>
            <person name="Cui Y."/>
            <person name="Zhang H."/>
            <person name="O'Toole P.W."/>
        </authorList>
    </citation>
    <scope>NUCLEOTIDE SEQUENCE [LARGE SCALE GENOMIC DNA]</scope>
    <source>
        <strain evidence="4 5">DSM 18001</strain>
    </source>
</reference>
<dbReference type="InterPro" id="IPR012902">
    <property type="entry name" value="N_methyl_site"/>
</dbReference>
<dbReference type="GO" id="GO:0009986">
    <property type="term" value="C:cell surface"/>
    <property type="evidence" value="ECO:0007669"/>
    <property type="project" value="UniProtKB-SubCell"/>
</dbReference>
<dbReference type="PATRIC" id="fig|331679.3.peg.1003"/>
<dbReference type="NCBIfam" id="TIGR02532">
    <property type="entry name" value="IV_pilin_GFxxxE"/>
    <property type="match status" value="1"/>
</dbReference>
<dbReference type="AlphaFoldDB" id="A0A0R2L1C4"/>
<dbReference type="Proteomes" id="UP000051859">
    <property type="component" value="Unassembled WGS sequence"/>
</dbReference>
<keyword evidence="3" id="KW-0472">Membrane</keyword>
<sequence>MHIKKGFTLLETSIVLLITSSVLIVGYVNIRTSRDNINEKVFLKRFDMNWKNMYRLTTYDGYKGSIDFDENTQEIIFLCQRYRKKWVKHLKVPPSLYTRDKVFYIGRNGVTAPGKVIICDANQKKPKYDLTVQMGWGVYEIKRNN</sequence>
<dbReference type="STRING" id="331679.IV81_GL000992"/>
<dbReference type="EMBL" id="JQBX01000028">
    <property type="protein sequence ID" value="KRN92922.1"/>
    <property type="molecule type" value="Genomic_DNA"/>
</dbReference>
<keyword evidence="3" id="KW-1133">Transmembrane helix</keyword>
<evidence type="ECO:0000256" key="3">
    <source>
        <dbReference type="SAM" id="Phobius"/>
    </source>
</evidence>
<keyword evidence="3" id="KW-0812">Transmembrane</keyword>
<name>A0A0R2L1C4_9LACO</name>
<protein>
    <recommendedName>
        <fullName evidence="6">Prepilin-type N-terminal cleavage/methylation domain-containing protein</fullName>
    </recommendedName>
</protein>
<proteinExistence type="predicted"/>
<dbReference type="GO" id="GO:0030420">
    <property type="term" value="P:establishment of competence for transformation"/>
    <property type="evidence" value="ECO:0007669"/>
    <property type="project" value="UniProtKB-KW"/>
</dbReference>
<comment type="caution">
    <text evidence="4">The sequence shown here is derived from an EMBL/GenBank/DDBJ whole genome shotgun (WGS) entry which is preliminary data.</text>
</comment>
<evidence type="ECO:0000256" key="2">
    <source>
        <dbReference type="ARBA" id="ARBA00023287"/>
    </source>
</evidence>
<gene>
    <name evidence="4" type="ORF">IV81_GL000992</name>
</gene>
<dbReference type="PROSITE" id="PS00409">
    <property type="entry name" value="PROKAR_NTER_METHYL"/>
    <property type="match status" value="1"/>
</dbReference>